<accession>A0ACC2X6V7</accession>
<evidence type="ECO:0000313" key="2">
    <source>
        <dbReference type="Proteomes" id="UP001234202"/>
    </source>
</evidence>
<reference evidence="1" key="1">
    <citation type="submission" date="2023-04" db="EMBL/GenBank/DDBJ databases">
        <title>Draft Genome sequencing of Naganishia species isolated from polar environments using Oxford Nanopore Technology.</title>
        <authorList>
            <person name="Leo P."/>
            <person name="Venkateswaran K."/>
        </authorList>
    </citation>
    <scope>NUCLEOTIDE SEQUENCE</scope>
    <source>
        <strain evidence="1">DBVPG 5303</strain>
    </source>
</reference>
<sequence length="1117" mass="121922">MRLLLSKLYRNMPPRVEHLTLFFACQLYSKTGFEGCPTLVFAHRVMAEAHLREVDYASAISVAEKGIGLARAMEMETGKKMPCTRAALDVTLGTALVHYFAPKHHPRALQLLDGVLQQNPKATACLMGKGYIYLADDQFADARTQFERALEAEQVKRGDHTEQKPLSSVELEARENVGWCLIKQGLLEEGKEQLMQVVEVLDADESRAQDAARVWTRIGQAEWEMGGEHRQEAHEHWLAALKRFSNYAPAFTAIGIWYLEYASPPDEERASKCFQKAFELDATQADAARRLAIGYANEGEWALVNLIAKRVMEGEGGLEGGLSSSSDKTANSKKFLPTNAWAWKALGAFEMVNKKYSQAAQAFQVALRAEVDDPALWTRLGEAYAKSGKQVAALKALRRALEIAPENWICYYHIAAVQQELSLFQQAIESLQQALALSPDQTGTIVALAAAQLALGAQQRQQGFRARAAVTLGEAVQTLQPVLSAKLYRTTTWKTFGEICINLAYTCKSEDDVAEAMKAVRPVILYLQTIDENGASNVKGVVSLKELVKEDGLNARNLLKAGICAYGYRADLLKYDTKIPELALYDLACALHLLASDPSFANDIDREAATKAATMNVKKALDIDPTSPTLWNAFGSVASLESPQLAQHAYIIALELEPKNEAVWCNLGFLWLSQGDHELAGLAFSKAKIIQPESMLAWLGEGMIAQAEHRDEEAQASFAQAVMLSGSSLLLACLGNSKLLFEPLVANLSSNITPDLHALHQASFALERYCSTYLQDSSALLLHGLMLERLGQYDLAVSRVSAAAALLEAEYEAAESEQVEQRYAIALLNLGRIQLAQQDPSATVETLENCFGLLSARQDNAAKLMRVQAQVGLALAHAASEQIEESLQAFQDALSEADSLMLRDTEKDALKERVSVCLAKTLWSIGGDEAFEMAKLRLLESFSAEQHSASAMVSLSAIALMTDDDALTEAVMAEADELDEGALVLKDPQDLLRRFKALWKLSQGDMSAAGRVLSQSVHSAPSSSKSRASLAGLMVSYGQTDLAHAVLTSNIGNAAQHLSDDDGESSRLRGLAAGQCIAKEDQVEGQVIPASISDIQRAIKLRPWDTAAWQSLAQVSL</sequence>
<proteinExistence type="predicted"/>
<keyword evidence="2" id="KW-1185">Reference proteome</keyword>
<dbReference type="Proteomes" id="UP001234202">
    <property type="component" value="Unassembled WGS sequence"/>
</dbReference>
<protein>
    <submittedName>
        <fullName evidence="1">Uncharacterized protein</fullName>
    </submittedName>
</protein>
<comment type="caution">
    <text evidence="1">The sequence shown here is derived from an EMBL/GenBank/DDBJ whole genome shotgun (WGS) entry which is preliminary data.</text>
</comment>
<organism evidence="1 2">
    <name type="scientific">Naganishia onofrii</name>
    <dbReference type="NCBI Taxonomy" id="1851511"/>
    <lineage>
        <taxon>Eukaryota</taxon>
        <taxon>Fungi</taxon>
        <taxon>Dikarya</taxon>
        <taxon>Basidiomycota</taxon>
        <taxon>Agaricomycotina</taxon>
        <taxon>Tremellomycetes</taxon>
        <taxon>Filobasidiales</taxon>
        <taxon>Filobasidiaceae</taxon>
        <taxon>Naganishia</taxon>
    </lineage>
</organism>
<gene>
    <name evidence="1" type="ORF">QFC24_005995</name>
</gene>
<dbReference type="EMBL" id="JASBWV010000027">
    <property type="protein sequence ID" value="KAJ9118796.1"/>
    <property type="molecule type" value="Genomic_DNA"/>
</dbReference>
<name>A0ACC2X6V7_9TREE</name>
<evidence type="ECO:0000313" key="1">
    <source>
        <dbReference type="EMBL" id="KAJ9118796.1"/>
    </source>
</evidence>